<dbReference type="InterPro" id="IPR045584">
    <property type="entry name" value="Pilin-like"/>
</dbReference>
<keyword evidence="4" id="KW-1133">Transmembrane helix</keyword>
<dbReference type="InterPro" id="IPR003413">
    <property type="entry name" value="T2SS_GspI_C"/>
</dbReference>
<name>A0ABT1G966_9GAMM</name>
<evidence type="ECO:0000256" key="2">
    <source>
        <dbReference type="ARBA" id="ARBA00022481"/>
    </source>
</evidence>
<keyword evidence="6" id="KW-0997">Cell inner membrane</keyword>
<feature type="compositionally biased region" description="Pro residues" evidence="7">
    <location>
        <begin position="136"/>
        <end position="148"/>
    </location>
</feature>
<evidence type="ECO:0000256" key="6">
    <source>
        <dbReference type="RuleBase" id="RU368030"/>
    </source>
</evidence>
<comment type="subunit">
    <text evidence="6">Type II secretion is composed of four main components: the outer membrane complex, the inner membrane complex, the cytoplasmic secretion ATPase and the periplasm-spanning pseudopilus.</text>
</comment>
<comment type="PTM">
    <text evidence="6">Cleaved by prepilin peptidase.</text>
</comment>
<gene>
    <name evidence="9" type="ORF">J2T60_000838</name>
</gene>
<reference evidence="9 10" key="1">
    <citation type="submission" date="2022-03" db="EMBL/GenBank/DDBJ databases">
        <title>Genomic Encyclopedia of Type Strains, Phase III (KMG-III): the genomes of soil and plant-associated and newly described type strains.</title>
        <authorList>
            <person name="Whitman W."/>
        </authorList>
    </citation>
    <scope>NUCLEOTIDE SEQUENCE [LARGE SCALE GENOMIC DNA]</scope>
    <source>
        <strain evidence="9 10">BSker1</strain>
    </source>
</reference>
<evidence type="ECO:0000313" key="10">
    <source>
        <dbReference type="Proteomes" id="UP001523550"/>
    </source>
</evidence>
<dbReference type="Gene3D" id="3.30.1300.30">
    <property type="entry name" value="GSPII I/J protein-like"/>
    <property type="match status" value="1"/>
</dbReference>
<dbReference type="EMBL" id="JALJYF010000001">
    <property type="protein sequence ID" value="MCP1726873.1"/>
    <property type="molecule type" value="Genomic_DNA"/>
</dbReference>
<evidence type="ECO:0000256" key="5">
    <source>
        <dbReference type="ARBA" id="ARBA00023136"/>
    </source>
</evidence>
<dbReference type="NCBIfam" id="TIGR01707">
    <property type="entry name" value="gspI"/>
    <property type="match status" value="1"/>
</dbReference>
<evidence type="ECO:0000313" key="9">
    <source>
        <dbReference type="EMBL" id="MCP1726873.1"/>
    </source>
</evidence>
<comment type="subcellular location">
    <subcellularLocation>
        <location evidence="6">Cell inner membrane</location>
        <topology evidence="6">Single-pass membrane protein</topology>
    </subcellularLocation>
    <subcellularLocation>
        <location evidence="1">Membrane</location>
        <topology evidence="1">Single-pass membrane protein</topology>
    </subcellularLocation>
</comment>
<evidence type="ECO:0000256" key="7">
    <source>
        <dbReference type="SAM" id="MobiDB-lite"/>
    </source>
</evidence>
<feature type="domain" description="Type II secretion system protein GspI C-terminal" evidence="8">
    <location>
        <begin position="31"/>
        <end position="109"/>
    </location>
</feature>
<keyword evidence="3" id="KW-0812">Transmembrane</keyword>
<keyword evidence="2 6" id="KW-0488">Methylation</keyword>
<comment type="similarity">
    <text evidence="6">Belongs to the GSP I family.</text>
</comment>
<dbReference type="PANTHER" id="PTHR38779">
    <property type="entry name" value="TYPE II SECRETION SYSTEM PROTEIN I-RELATED"/>
    <property type="match status" value="1"/>
</dbReference>
<dbReference type="InterPro" id="IPR010052">
    <property type="entry name" value="T2SS_protein-GspI"/>
</dbReference>
<sequence>MEVLVALAVIAIALTAILGSSGRTVSNAASLRDTTLAQWVAENRLSEVRLEADWPSTGGSEGETEMGGREWFWRMEVENTDDEDLRRLEVSVYTERDAEYSVATVLGFVGRPLASQQLPRYLPVPIPDEDGGPGDPGDPPPPPGGGPR</sequence>
<evidence type="ECO:0000256" key="4">
    <source>
        <dbReference type="ARBA" id="ARBA00022989"/>
    </source>
</evidence>
<organism evidence="9 10">
    <name type="scientific">Natronospira proteinivora</name>
    <dbReference type="NCBI Taxonomy" id="1807133"/>
    <lineage>
        <taxon>Bacteria</taxon>
        <taxon>Pseudomonadati</taxon>
        <taxon>Pseudomonadota</taxon>
        <taxon>Gammaproteobacteria</taxon>
        <taxon>Natronospirales</taxon>
        <taxon>Natronospiraceae</taxon>
        <taxon>Natronospira</taxon>
    </lineage>
</organism>
<protein>
    <recommendedName>
        <fullName evidence="6">Type II secretion system protein I</fullName>
        <shortName evidence="6">T2SS minor pseudopilin I</shortName>
    </recommendedName>
</protein>
<keyword evidence="10" id="KW-1185">Reference proteome</keyword>
<dbReference type="SUPFAM" id="SSF54523">
    <property type="entry name" value="Pili subunits"/>
    <property type="match status" value="1"/>
</dbReference>
<evidence type="ECO:0000256" key="1">
    <source>
        <dbReference type="ARBA" id="ARBA00004167"/>
    </source>
</evidence>
<feature type="region of interest" description="Disordered" evidence="7">
    <location>
        <begin position="117"/>
        <end position="148"/>
    </location>
</feature>
<evidence type="ECO:0000259" key="8">
    <source>
        <dbReference type="Pfam" id="PF02501"/>
    </source>
</evidence>
<keyword evidence="6" id="KW-1003">Cell membrane</keyword>
<comment type="function">
    <text evidence="6">Component of the type II secretion system required for the energy-dependent secretion of extracellular factors such as proteases and toxins from the periplasm.</text>
</comment>
<evidence type="ECO:0000256" key="3">
    <source>
        <dbReference type="ARBA" id="ARBA00022692"/>
    </source>
</evidence>
<proteinExistence type="inferred from homology"/>
<dbReference type="Proteomes" id="UP001523550">
    <property type="component" value="Unassembled WGS sequence"/>
</dbReference>
<dbReference type="PANTHER" id="PTHR38779:SF2">
    <property type="entry name" value="TYPE II SECRETION SYSTEM PROTEIN I-RELATED"/>
    <property type="match status" value="1"/>
</dbReference>
<accession>A0ABT1G966</accession>
<dbReference type="Pfam" id="PF02501">
    <property type="entry name" value="T2SSI"/>
    <property type="match status" value="1"/>
</dbReference>
<comment type="caution">
    <text evidence="9">The sequence shown here is derived from an EMBL/GenBank/DDBJ whole genome shotgun (WGS) entry which is preliminary data.</text>
</comment>
<keyword evidence="5" id="KW-0472">Membrane</keyword>